<dbReference type="AlphaFoldDB" id="A0A5N8XGL6"/>
<gene>
    <name evidence="2" type="ORF">FNH08_16210</name>
</gene>
<evidence type="ECO:0000313" key="2">
    <source>
        <dbReference type="EMBL" id="MPY58650.1"/>
    </source>
</evidence>
<feature type="compositionally biased region" description="Basic residues" evidence="1">
    <location>
        <begin position="87"/>
        <end position="101"/>
    </location>
</feature>
<keyword evidence="3" id="KW-1185">Reference proteome</keyword>
<evidence type="ECO:0000313" key="3">
    <source>
        <dbReference type="Proteomes" id="UP000400924"/>
    </source>
</evidence>
<name>A0A5N8XGL6_9ACTN</name>
<dbReference type="EMBL" id="VJZC01000094">
    <property type="protein sequence ID" value="MPY58650.1"/>
    <property type="molecule type" value="Genomic_DNA"/>
</dbReference>
<feature type="region of interest" description="Disordered" evidence="1">
    <location>
        <begin position="71"/>
        <end position="123"/>
    </location>
</feature>
<comment type="caution">
    <text evidence="2">The sequence shown here is derived from an EMBL/GenBank/DDBJ whole genome shotgun (WGS) entry which is preliminary data.</text>
</comment>
<dbReference type="Proteomes" id="UP000400924">
    <property type="component" value="Unassembled WGS sequence"/>
</dbReference>
<evidence type="ECO:0000256" key="1">
    <source>
        <dbReference type="SAM" id="MobiDB-lite"/>
    </source>
</evidence>
<protein>
    <submittedName>
        <fullName evidence="2">Uncharacterized protein</fullName>
    </submittedName>
</protein>
<proteinExistence type="predicted"/>
<reference evidence="2 3" key="1">
    <citation type="submission" date="2019-07" db="EMBL/GenBank/DDBJ databases">
        <title>New species of Amycolatopsis and Streptomyces.</title>
        <authorList>
            <person name="Duangmal K."/>
            <person name="Teo W.F.A."/>
            <person name="Lipun K."/>
        </authorList>
    </citation>
    <scope>NUCLEOTIDE SEQUENCE [LARGE SCALE GENOMIC DNA]</scope>
    <source>
        <strain evidence="2 3">NBRC 106415</strain>
    </source>
</reference>
<organism evidence="2 3">
    <name type="scientific">Streptomyces spongiae</name>
    <dbReference type="NCBI Taxonomy" id="565072"/>
    <lineage>
        <taxon>Bacteria</taxon>
        <taxon>Bacillati</taxon>
        <taxon>Actinomycetota</taxon>
        <taxon>Actinomycetes</taxon>
        <taxon>Kitasatosporales</taxon>
        <taxon>Streptomycetaceae</taxon>
        <taxon>Streptomyces</taxon>
    </lineage>
</organism>
<sequence length="149" mass="16383">MTVKDCVTPEAVGHLGIGMVVRLITGVKKPQKLVHETILGVAWPFTPLVLGDLDEFIERWAAWLAPAANGRLAHPSHMPERNPRGSWRPRPRGLCHSRHCPSRSGDTSRTHHGPRQVKTSTGAWHVESCCSTAPRRSVTQGPRPLAVSK</sequence>
<accession>A0A5N8XGL6</accession>